<dbReference type="CDD" id="cd14686">
    <property type="entry name" value="bZIP"/>
    <property type="match status" value="1"/>
</dbReference>
<dbReference type="InterPro" id="IPR044830">
    <property type="entry name" value="HD-Zip_III"/>
</dbReference>
<dbReference type="InterPro" id="IPR001356">
    <property type="entry name" value="HD"/>
</dbReference>
<dbReference type="PROSITE" id="PS50071">
    <property type="entry name" value="HOMEOBOX_2"/>
    <property type="match status" value="1"/>
</dbReference>
<dbReference type="SUPFAM" id="SSF55961">
    <property type="entry name" value="Bet v1-like"/>
    <property type="match status" value="1"/>
</dbReference>
<feature type="domain" description="START" evidence="12">
    <location>
        <begin position="213"/>
        <end position="422"/>
    </location>
</feature>
<keyword evidence="6" id="KW-0804">Transcription</keyword>
<dbReference type="GO" id="GO:0003677">
    <property type="term" value="F:DNA binding"/>
    <property type="evidence" value="ECO:0007669"/>
    <property type="project" value="UniProtKB-UniRule"/>
</dbReference>
<dbReference type="SMART" id="SM00389">
    <property type="entry name" value="HOX"/>
    <property type="match status" value="1"/>
</dbReference>
<dbReference type="SUPFAM" id="SSF46689">
    <property type="entry name" value="Homeodomain-like"/>
    <property type="match status" value="1"/>
</dbReference>
<evidence type="ECO:0000256" key="6">
    <source>
        <dbReference type="ARBA" id="ARBA00023163"/>
    </source>
</evidence>
<organism evidence="13">
    <name type="scientific">Chara corallina</name>
    <name type="common">Stonewort</name>
    <name type="synonym">Green alga</name>
    <dbReference type="NCBI Taxonomy" id="43696"/>
    <lineage>
        <taxon>Eukaryota</taxon>
        <taxon>Viridiplantae</taxon>
        <taxon>Streptophyta</taxon>
        <taxon>Charophyceae</taxon>
        <taxon>Charales</taxon>
        <taxon>Characeae</taxon>
        <taxon>Chara</taxon>
    </lineage>
</organism>
<evidence type="ECO:0000256" key="7">
    <source>
        <dbReference type="ARBA" id="ARBA00023242"/>
    </source>
</evidence>
<keyword evidence="5 8" id="KW-0371">Homeobox</keyword>
<dbReference type="Pfam" id="PF08670">
    <property type="entry name" value="MEKHLA"/>
    <property type="match status" value="1"/>
</dbReference>
<dbReference type="GO" id="GO:0003700">
    <property type="term" value="F:DNA-binding transcription factor activity"/>
    <property type="evidence" value="ECO:0007669"/>
    <property type="project" value="InterPro"/>
</dbReference>
<sequence>MDSSKYVRYTNEQVEALERVYNECPKPSSARRSQLLQEYPILANIEPKQIKVWFQNRRCREKQRKEATRLINMNAKLSALNKMLMEENERLMKQTTELSMEVQVLRQELAKYRPPPQSNGENLGLGDQQPDWHHVQEHITRKVESGLSVDVTSPLMMNAVQIQRGVHEDGSTLSRSLSATSLSLRADASTTVTDASSEVVVNGVQPSVSVSSRADSQSALMQMASDMVGEFLGKATGTAVDWANMPGTKNGPDTFEMVFILRGGPGIASRVYGLVLMEPAKVASALKDRSQWLRECRKSEVLGEFRTDQGTVEIVYTQMFAPTTLAPPRDFCTFRYTTFMQDGSIVICERSMSGGTNLEPVPAFVRAEMHPSGYYIKPCNGNSIIYIVDHVDLKPLSVPEVLRPLYESSAALAQRQTMEALRYLRRLASDSNLDSPRANGHQALAWRGIAERIARGFNEAVNGFPDDGWVPLMGDGMDDVSVAARPLNGQRHSGSNPAMSGNSEALRASEGGVLCAKASMLLQNVPPALLIKFLREHRAEWVPADLELSSAAMMRGANGSFMAPGRNGEEIITPMPPVPLSGCYGTYLSDPSEEFLEVVKGGSQACGQESGIMSRQTLNLQLCSGTDTNAVAAVAQLVFAPVDAASSADDFSILPSGFRVIPIDAGLGVEGRPQSRTLDLAASLDTRDHSNREAVDGMSPGVCWRSVLTMTFQFSYKPHSENDMATVARVYVRSVVNYVQRVAMALAPAPPSRSQSQPFMVSLAQNLVRSYRLNLGMDLFSRQESQGTEAEDVFKSVWNHLEAIVCCSWKTSPAFIFANRAGLEMLETTMQGLFDLSWEKTVTDEHLRKCIYEGFSEAIRQNYCIFPTGVWTTASGKAIGYNKAIAWKVIDNDDKLQCVAITFFNCSPLN</sequence>
<dbReference type="SMART" id="SM00234">
    <property type="entry name" value="START"/>
    <property type="match status" value="1"/>
</dbReference>
<dbReference type="PANTHER" id="PTHR45950:SF7">
    <property type="entry name" value="HOMEOBOX-LEUCINE ZIPPER PROTEIN ATHB-14"/>
    <property type="match status" value="1"/>
</dbReference>
<accession>Q20BM2</accession>
<evidence type="ECO:0000256" key="5">
    <source>
        <dbReference type="ARBA" id="ARBA00023155"/>
    </source>
</evidence>
<evidence type="ECO:0000256" key="3">
    <source>
        <dbReference type="ARBA" id="ARBA00023054"/>
    </source>
</evidence>
<dbReference type="InterPro" id="IPR023393">
    <property type="entry name" value="START-like_dom_sf"/>
</dbReference>
<comment type="subcellular location">
    <subcellularLocation>
        <location evidence="8 9">Nucleus</location>
    </subcellularLocation>
</comment>
<evidence type="ECO:0000256" key="9">
    <source>
        <dbReference type="RuleBase" id="RU000682"/>
    </source>
</evidence>
<name>Q20BM2_CHACB</name>
<dbReference type="Pfam" id="PF01852">
    <property type="entry name" value="START"/>
    <property type="match status" value="1"/>
</dbReference>
<feature type="coiled-coil region" evidence="10">
    <location>
        <begin position="70"/>
        <end position="108"/>
    </location>
</feature>
<comment type="similarity">
    <text evidence="1">Belongs to the HD-ZIP homeobox family. Class III subfamily.</text>
</comment>
<feature type="DNA-binding region" description="Homeobox" evidence="8">
    <location>
        <begin position="3"/>
        <end position="65"/>
    </location>
</feature>
<evidence type="ECO:0000256" key="4">
    <source>
        <dbReference type="ARBA" id="ARBA00023125"/>
    </source>
</evidence>
<evidence type="ECO:0000256" key="1">
    <source>
        <dbReference type="ARBA" id="ARBA00010338"/>
    </source>
</evidence>
<evidence type="ECO:0000256" key="2">
    <source>
        <dbReference type="ARBA" id="ARBA00023015"/>
    </source>
</evidence>
<evidence type="ECO:0000259" key="11">
    <source>
        <dbReference type="PROSITE" id="PS50071"/>
    </source>
</evidence>
<evidence type="ECO:0000256" key="8">
    <source>
        <dbReference type="PROSITE-ProRule" id="PRU00108"/>
    </source>
</evidence>
<evidence type="ECO:0000256" key="10">
    <source>
        <dbReference type="SAM" id="Coils"/>
    </source>
</evidence>
<feature type="domain" description="Homeobox" evidence="11">
    <location>
        <begin position="1"/>
        <end position="64"/>
    </location>
</feature>
<keyword evidence="3 10" id="KW-0175">Coiled coil</keyword>
<proteinExistence type="evidence at transcript level"/>
<dbReference type="PROSITE" id="PS50848">
    <property type="entry name" value="START"/>
    <property type="match status" value="1"/>
</dbReference>
<dbReference type="InterPro" id="IPR002913">
    <property type="entry name" value="START_lipid-bd_dom"/>
</dbReference>
<dbReference type="PANTHER" id="PTHR45950">
    <property type="entry name" value="HOMEOBOX-LEUCINE ZIPPER PROTEIN ATHB-14"/>
    <property type="match status" value="1"/>
</dbReference>
<gene>
    <name evidence="13" type="primary">C3HDZ1</name>
</gene>
<dbReference type="CDD" id="cd00086">
    <property type="entry name" value="homeodomain"/>
    <property type="match status" value="1"/>
</dbReference>
<dbReference type="GO" id="GO:0008289">
    <property type="term" value="F:lipid binding"/>
    <property type="evidence" value="ECO:0007669"/>
    <property type="project" value="InterPro"/>
</dbReference>
<dbReference type="InterPro" id="IPR009057">
    <property type="entry name" value="Homeodomain-like_sf"/>
</dbReference>
<keyword evidence="7 8" id="KW-0539">Nucleus</keyword>
<reference evidence="13" key="1">
    <citation type="journal article" date="2006" name="Genetics">
        <title>Evolution of class III homeodomain-leucine zipper genes in streptophytes.</title>
        <authorList>
            <person name="Floyd S.K."/>
            <person name="Zalewski C.S."/>
            <person name="Bowman J.L."/>
        </authorList>
    </citation>
    <scope>NUCLEOTIDE SEQUENCE</scope>
</reference>
<dbReference type="CDD" id="cd08875">
    <property type="entry name" value="START_ArGLABRA2_like"/>
    <property type="match status" value="1"/>
</dbReference>
<dbReference type="Gene3D" id="3.30.530.20">
    <property type="match status" value="1"/>
</dbReference>
<protein>
    <submittedName>
        <fullName evidence="13">Class III homeodomain-leucine zipper protein C3HDZ1</fullName>
    </submittedName>
</protein>
<keyword evidence="2" id="KW-0805">Transcription regulation</keyword>
<dbReference type="GO" id="GO:0005634">
    <property type="term" value="C:nucleus"/>
    <property type="evidence" value="ECO:0007669"/>
    <property type="project" value="UniProtKB-SubCell"/>
</dbReference>
<keyword evidence="4 8" id="KW-0238">DNA-binding</keyword>
<evidence type="ECO:0000259" key="12">
    <source>
        <dbReference type="PROSITE" id="PS50848"/>
    </source>
</evidence>
<dbReference type="Gene3D" id="1.10.10.60">
    <property type="entry name" value="Homeodomain-like"/>
    <property type="match status" value="1"/>
</dbReference>
<dbReference type="AlphaFoldDB" id="Q20BM2"/>
<evidence type="ECO:0000313" key="13">
    <source>
        <dbReference type="EMBL" id="ABD75294.1"/>
    </source>
</evidence>
<dbReference type="InterPro" id="IPR013978">
    <property type="entry name" value="MEKHLA"/>
</dbReference>
<dbReference type="EMBL" id="DQ385513">
    <property type="protein sequence ID" value="ABD75294.1"/>
    <property type="molecule type" value="mRNA"/>
</dbReference>
<dbReference type="Pfam" id="PF00046">
    <property type="entry name" value="Homeodomain"/>
    <property type="match status" value="1"/>
</dbReference>